<dbReference type="CDD" id="cd00093">
    <property type="entry name" value="HTH_XRE"/>
    <property type="match status" value="1"/>
</dbReference>
<protein>
    <submittedName>
        <fullName evidence="1">XRE family transcriptional regulator</fullName>
    </submittedName>
</protein>
<evidence type="ECO:0000313" key="1">
    <source>
        <dbReference type="EMBL" id="EAG2516521.1"/>
    </source>
</evidence>
<dbReference type="EMBL" id="AABBAW010000013">
    <property type="protein sequence ID" value="EAG2516521.1"/>
    <property type="molecule type" value="Genomic_DNA"/>
</dbReference>
<dbReference type="GO" id="GO:0003677">
    <property type="term" value="F:DNA binding"/>
    <property type="evidence" value="ECO:0007669"/>
    <property type="project" value="InterPro"/>
</dbReference>
<reference evidence="1 2" key="1">
    <citation type="submission" date="2018-06" db="EMBL/GenBank/DDBJ databases">
        <authorList>
            <consortium name="GenomeTrakr: Next Generation Sequencing Network for Food Pathogen Tracability"/>
        </authorList>
    </citation>
    <scope>NUCLEOTIDE SEQUENCE [LARGE SCALE GENOMIC DNA]</scope>
    <source>
        <strain evidence="1 2">FDA960927-006-004</strain>
    </source>
</reference>
<name>A0A3D8BKW9_LISMN</name>
<dbReference type="InterPro" id="IPR001387">
    <property type="entry name" value="Cro/C1-type_HTH"/>
</dbReference>
<comment type="caution">
    <text evidence="1">The sequence shown here is derived from an EMBL/GenBank/DDBJ whole genome shotgun (WGS) entry which is preliminary data.</text>
</comment>
<proteinExistence type="predicted"/>
<dbReference type="Gene3D" id="1.10.260.40">
    <property type="entry name" value="lambda repressor-like DNA-binding domains"/>
    <property type="match status" value="1"/>
</dbReference>
<dbReference type="AlphaFoldDB" id="A0A3D8BKW9"/>
<dbReference type="PROSITE" id="PS50943">
    <property type="entry name" value="HTH_CROC1"/>
    <property type="match status" value="1"/>
</dbReference>
<dbReference type="SUPFAM" id="SSF47413">
    <property type="entry name" value="lambda repressor-like DNA-binding domains"/>
    <property type="match status" value="1"/>
</dbReference>
<dbReference type="RefSeq" id="WP_031644645.1">
    <property type="nucleotide sequence ID" value="NZ_JOJS01000009.1"/>
</dbReference>
<gene>
    <name evidence="1" type="ORF">B1N52_15425</name>
</gene>
<accession>A0A3D8BKW9</accession>
<organism evidence="1 2">
    <name type="scientific">Listeria monocytogenes</name>
    <dbReference type="NCBI Taxonomy" id="1639"/>
    <lineage>
        <taxon>Bacteria</taxon>
        <taxon>Bacillati</taxon>
        <taxon>Bacillota</taxon>
        <taxon>Bacilli</taxon>
        <taxon>Bacillales</taxon>
        <taxon>Listeriaceae</taxon>
        <taxon>Listeria</taxon>
    </lineage>
</organism>
<dbReference type="InterPro" id="IPR010982">
    <property type="entry name" value="Lambda_DNA-bd_dom_sf"/>
</dbReference>
<dbReference type="SMART" id="SM00530">
    <property type="entry name" value="HTH_XRE"/>
    <property type="match status" value="1"/>
</dbReference>
<dbReference type="Pfam" id="PF01381">
    <property type="entry name" value="HTH_3"/>
    <property type="match status" value="1"/>
</dbReference>
<evidence type="ECO:0000313" key="2">
    <source>
        <dbReference type="Proteomes" id="UP000525850"/>
    </source>
</evidence>
<sequence>MDYREFLKMKRGKKTRKKFADELGLTGDHYSKVERGQVKPSFTWLENVAKQLDAEVVVELVEKSKEENGQ</sequence>
<dbReference type="Proteomes" id="UP000525850">
    <property type="component" value="Unassembled WGS sequence"/>
</dbReference>